<gene>
    <name evidence="6" type="ORF">CONLIGDRAFT_553357</name>
</gene>
<dbReference type="SUPFAM" id="SSF51316">
    <property type="entry name" value="Mss4-like"/>
    <property type="match status" value="1"/>
</dbReference>
<dbReference type="InterPro" id="IPR011057">
    <property type="entry name" value="Mss4-like_sf"/>
</dbReference>
<comment type="similarity">
    <text evidence="1">Belongs to the Gfa family.</text>
</comment>
<dbReference type="InterPro" id="IPR006913">
    <property type="entry name" value="CENP-V/GFA"/>
</dbReference>
<dbReference type="InParanoid" id="A0A1J7IWU2"/>
<keyword evidence="4" id="KW-0456">Lyase</keyword>
<evidence type="ECO:0000256" key="4">
    <source>
        <dbReference type="ARBA" id="ARBA00023239"/>
    </source>
</evidence>
<dbReference type="Pfam" id="PF04828">
    <property type="entry name" value="GFA"/>
    <property type="match status" value="1"/>
</dbReference>
<sequence>FPVPKFVEGGCLCGSLRYRIDFPEDHDFKKSSCTCQCTQCRKQSGSLFWPCHQLKPASAFKWTSDATLKMYNAGPDAERAFCSNCGSWITWGPTDPAKRGTSLGFGVGTIDQIYMIGEGVEKVHTAADGEQQTIPEKGFGFALASLSGTHWYTENEIAGVTDDIFVRGQK</sequence>
<evidence type="ECO:0000256" key="2">
    <source>
        <dbReference type="ARBA" id="ARBA00022723"/>
    </source>
</evidence>
<dbReference type="EMBL" id="KV875095">
    <property type="protein sequence ID" value="OIW31659.1"/>
    <property type="molecule type" value="Genomic_DNA"/>
</dbReference>
<evidence type="ECO:0000256" key="1">
    <source>
        <dbReference type="ARBA" id="ARBA00005495"/>
    </source>
</evidence>
<name>A0A1J7IWU2_9PEZI</name>
<evidence type="ECO:0000259" key="5">
    <source>
        <dbReference type="PROSITE" id="PS51891"/>
    </source>
</evidence>
<keyword evidence="7" id="KW-1185">Reference proteome</keyword>
<dbReference type="GO" id="GO:0046872">
    <property type="term" value="F:metal ion binding"/>
    <property type="evidence" value="ECO:0007669"/>
    <property type="project" value="UniProtKB-KW"/>
</dbReference>
<evidence type="ECO:0000256" key="3">
    <source>
        <dbReference type="ARBA" id="ARBA00022833"/>
    </source>
</evidence>
<reference evidence="6 7" key="1">
    <citation type="submission" date="2016-10" db="EMBL/GenBank/DDBJ databases">
        <title>Draft genome sequence of Coniochaeta ligniaria NRRL30616, a lignocellulolytic fungus for bioabatement of inhibitors in plant biomass hydrolysates.</title>
        <authorList>
            <consortium name="DOE Joint Genome Institute"/>
            <person name="Jimenez D.J."/>
            <person name="Hector R.E."/>
            <person name="Riley R."/>
            <person name="Sun H."/>
            <person name="Grigoriev I.V."/>
            <person name="Van Elsas J.D."/>
            <person name="Nichols N.N."/>
        </authorList>
    </citation>
    <scope>NUCLEOTIDE SEQUENCE [LARGE SCALE GENOMIC DNA]</scope>
    <source>
        <strain evidence="6 7">NRRL 30616</strain>
    </source>
</reference>
<keyword evidence="3" id="KW-0862">Zinc</keyword>
<dbReference type="STRING" id="1408157.A0A1J7IWU2"/>
<dbReference type="OrthoDB" id="6329284at2759"/>
<dbReference type="Proteomes" id="UP000182658">
    <property type="component" value="Unassembled WGS sequence"/>
</dbReference>
<proteinExistence type="inferred from homology"/>
<dbReference type="PROSITE" id="PS51891">
    <property type="entry name" value="CENP_V_GFA"/>
    <property type="match status" value="1"/>
</dbReference>
<dbReference type="AlphaFoldDB" id="A0A1J7IWU2"/>
<dbReference type="GO" id="GO:0016846">
    <property type="term" value="F:carbon-sulfur lyase activity"/>
    <property type="evidence" value="ECO:0007669"/>
    <property type="project" value="InterPro"/>
</dbReference>
<keyword evidence="2" id="KW-0479">Metal-binding</keyword>
<organism evidence="6 7">
    <name type="scientific">Coniochaeta ligniaria NRRL 30616</name>
    <dbReference type="NCBI Taxonomy" id="1408157"/>
    <lineage>
        <taxon>Eukaryota</taxon>
        <taxon>Fungi</taxon>
        <taxon>Dikarya</taxon>
        <taxon>Ascomycota</taxon>
        <taxon>Pezizomycotina</taxon>
        <taxon>Sordariomycetes</taxon>
        <taxon>Sordariomycetidae</taxon>
        <taxon>Coniochaetales</taxon>
        <taxon>Coniochaetaceae</taxon>
        <taxon>Coniochaeta</taxon>
    </lineage>
</organism>
<dbReference type="PANTHER" id="PTHR33337:SF40">
    <property type="entry name" value="CENP-V_GFA DOMAIN-CONTAINING PROTEIN-RELATED"/>
    <property type="match status" value="1"/>
</dbReference>
<evidence type="ECO:0000313" key="7">
    <source>
        <dbReference type="Proteomes" id="UP000182658"/>
    </source>
</evidence>
<evidence type="ECO:0000313" key="6">
    <source>
        <dbReference type="EMBL" id="OIW31659.1"/>
    </source>
</evidence>
<feature type="domain" description="CENP-V/GFA" evidence="5">
    <location>
        <begin position="7"/>
        <end position="152"/>
    </location>
</feature>
<dbReference type="Gene3D" id="3.90.1590.10">
    <property type="entry name" value="glutathione-dependent formaldehyde- activating enzyme (gfa)"/>
    <property type="match status" value="1"/>
</dbReference>
<feature type="non-terminal residue" evidence="6">
    <location>
        <position position="1"/>
    </location>
</feature>
<protein>
    <recommendedName>
        <fullName evidence="5">CENP-V/GFA domain-containing protein</fullName>
    </recommendedName>
</protein>
<accession>A0A1J7IWU2</accession>
<feature type="non-terminal residue" evidence="6">
    <location>
        <position position="170"/>
    </location>
</feature>
<dbReference type="PANTHER" id="PTHR33337">
    <property type="entry name" value="GFA DOMAIN-CONTAINING PROTEIN"/>
    <property type="match status" value="1"/>
</dbReference>